<dbReference type="RefSeq" id="WP_139080725.1">
    <property type="nucleotide sequence ID" value="NZ_VDFV01000004.1"/>
</dbReference>
<evidence type="ECO:0000313" key="1">
    <source>
        <dbReference type="EMBL" id="TNC73402.1"/>
    </source>
</evidence>
<name>A0A5C4NH37_9RHOB</name>
<dbReference type="OrthoDB" id="8448547at2"/>
<gene>
    <name evidence="1" type="ORF">FHG71_06055</name>
</gene>
<organism evidence="1 2">
    <name type="scientific">Rubellimicrobium roseum</name>
    <dbReference type="NCBI Taxonomy" id="687525"/>
    <lineage>
        <taxon>Bacteria</taxon>
        <taxon>Pseudomonadati</taxon>
        <taxon>Pseudomonadota</taxon>
        <taxon>Alphaproteobacteria</taxon>
        <taxon>Rhodobacterales</taxon>
        <taxon>Roseobacteraceae</taxon>
        <taxon>Rubellimicrobium</taxon>
    </lineage>
</organism>
<evidence type="ECO:0000313" key="2">
    <source>
        <dbReference type="Proteomes" id="UP000305709"/>
    </source>
</evidence>
<dbReference type="EMBL" id="VDFV01000004">
    <property type="protein sequence ID" value="TNC73402.1"/>
    <property type="molecule type" value="Genomic_DNA"/>
</dbReference>
<accession>A0A5C4NH37</accession>
<dbReference type="Proteomes" id="UP000305709">
    <property type="component" value="Unassembled WGS sequence"/>
</dbReference>
<sequence length="211" mass="21987">MSLFDFDDDDAPLTDATRSASAFAAELARVRDSLGTTSRDLSGLEKGFAGGLRRAIAGLVIDGDRLSDALRTVGRAMIDTVYKAAMKPVTDQMGGMLAQGLGAIMGPLAPFAQGAPFSQGRVMPFAKGGVVSRATTFPMRGATGLMGEAGPEAIMPLTRGPDGRLGVRAESGRAVHVTIHIATPDVAGFRRSQGQIAAEMTRLLGRGARNR</sequence>
<comment type="caution">
    <text evidence="1">The sequence shown here is derived from an EMBL/GenBank/DDBJ whole genome shotgun (WGS) entry which is preliminary data.</text>
</comment>
<reference evidence="1 2" key="1">
    <citation type="submission" date="2019-06" db="EMBL/GenBank/DDBJ databases">
        <authorList>
            <person name="Jiang L."/>
        </authorList>
    </citation>
    <scope>NUCLEOTIDE SEQUENCE [LARGE SCALE GENOMIC DNA]</scope>
    <source>
        <strain evidence="1 2">YIM 48858</strain>
    </source>
</reference>
<keyword evidence="2" id="KW-1185">Reference proteome</keyword>
<protein>
    <submittedName>
        <fullName evidence="1">Phage tail tape measure protein</fullName>
    </submittedName>
</protein>
<dbReference type="AlphaFoldDB" id="A0A5C4NH37"/>
<proteinExistence type="predicted"/>